<evidence type="ECO:0000256" key="1">
    <source>
        <dbReference type="SAM" id="Phobius"/>
    </source>
</evidence>
<proteinExistence type="predicted"/>
<accession>A0A5R8KAN0</accession>
<dbReference type="EMBL" id="VAUV01000022">
    <property type="protein sequence ID" value="TLD68599.1"/>
    <property type="molecule type" value="Genomic_DNA"/>
</dbReference>
<dbReference type="InterPro" id="IPR003675">
    <property type="entry name" value="Rce1/LyrA-like_dom"/>
</dbReference>
<keyword evidence="4" id="KW-1185">Reference proteome</keyword>
<dbReference type="OrthoDB" id="9787923at2"/>
<keyword evidence="1" id="KW-1133">Transmembrane helix</keyword>
<dbReference type="GO" id="GO:0006508">
    <property type="term" value="P:proteolysis"/>
    <property type="evidence" value="ECO:0007669"/>
    <property type="project" value="UniProtKB-KW"/>
</dbReference>
<dbReference type="RefSeq" id="WP_138088476.1">
    <property type="nucleotide sequence ID" value="NZ_VAUV01000022.1"/>
</dbReference>
<evidence type="ECO:0000313" key="3">
    <source>
        <dbReference type="EMBL" id="TLD68599.1"/>
    </source>
</evidence>
<feature type="transmembrane region" description="Helical" evidence="1">
    <location>
        <begin position="49"/>
        <end position="66"/>
    </location>
</feature>
<evidence type="ECO:0000313" key="4">
    <source>
        <dbReference type="Proteomes" id="UP000306196"/>
    </source>
</evidence>
<reference evidence="3 4" key="1">
    <citation type="submission" date="2019-05" db="EMBL/GenBank/DDBJ databases">
        <title>Verrucobacter flavum gen. nov., sp. nov. a new member of the family Verrucomicrobiaceae.</title>
        <authorList>
            <person name="Szuroczki S."/>
            <person name="Abbaszade G."/>
            <person name="Szabo A."/>
            <person name="Felfoldi T."/>
            <person name="Schumann P."/>
            <person name="Boka K."/>
            <person name="Keki Z."/>
            <person name="Toumi M."/>
            <person name="Toth E."/>
        </authorList>
    </citation>
    <scope>NUCLEOTIDE SEQUENCE [LARGE SCALE GENOMIC DNA]</scope>
    <source>
        <strain evidence="3 4">MG-N-17</strain>
    </source>
</reference>
<dbReference type="GO" id="GO:0004175">
    <property type="term" value="F:endopeptidase activity"/>
    <property type="evidence" value="ECO:0007669"/>
    <property type="project" value="UniProtKB-ARBA"/>
</dbReference>
<feature type="transmembrane region" description="Helical" evidence="1">
    <location>
        <begin position="140"/>
        <end position="159"/>
    </location>
</feature>
<evidence type="ECO:0000259" key="2">
    <source>
        <dbReference type="Pfam" id="PF02517"/>
    </source>
</evidence>
<dbReference type="Proteomes" id="UP000306196">
    <property type="component" value="Unassembled WGS sequence"/>
</dbReference>
<sequence length="250" mass="28619">MAFLRRYLPSPAVAHVLPLVLFMLISSVLPLVKVENEMLPWWRFAPEHWLYPLQVVVVGGLLIWLWPRFEFRPVRGLWLATVLGVVGIVFWLLPAFAYQKLVAGGVEVPEWASWFGLAAREEGFTPEVFEGQPWAQAHTLVWRFLRMVVIVSLVEEILWRGFLMRYVQADGGDFRKVPFGQHSWAAYGVVTGCFMLAHNPEDWLGAAFFGTLMYVVAIRTKSLAACVWMHAVANLLLGIYVVLTKQWGFW</sequence>
<dbReference type="AlphaFoldDB" id="A0A5R8KAN0"/>
<feature type="transmembrane region" description="Helical" evidence="1">
    <location>
        <begin position="225"/>
        <end position="243"/>
    </location>
</feature>
<organism evidence="3 4">
    <name type="scientific">Phragmitibacter flavus</name>
    <dbReference type="NCBI Taxonomy" id="2576071"/>
    <lineage>
        <taxon>Bacteria</taxon>
        <taxon>Pseudomonadati</taxon>
        <taxon>Verrucomicrobiota</taxon>
        <taxon>Verrucomicrobiia</taxon>
        <taxon>Verrucomicrobiales</taxon>
        <taxon>Verrucomicrobiaceae</taxon>
        <taxon>Phragmitibacter</taxon>
    </lineage>
</organism>
<keyword evidence="3" id="KW-0645">Protease</keyword>
<comment type="caution">
    <text evidence="3">The sequence shown here is derived from an EMBL/GenBank/DDBJ whole genome shotgun (WGS) entry which is preliminary data.</text>
</comment>
<dbReference type="Pfam" id="PF02517">
    <property type="entry name" value="Rce1-like"/>
    <property type="match status" value="1"/>
</dbReference>
<dbReference type="NCBIfam" id="TIGR03008">
    <property type="entry name" value="pepcterm_CAAX"/>
    <property type="match status" value="1"/>
</dbReference>
<dbReference type="InterPro" id="IPR014346">
    <property type="entry name" value="Prenyl_protease-related"/>
</dbReference>
<feature type="domain" description="CAAX prenyl protease 2/Lysostaphin resistance protein A-like" evidence="2">
    <location>
        <begin position="139"/>
        <end position="236"/>
    </location>
</feature>
<gene>
    <name evidence="3" type="ORF">FEM03_22025</name>
</gene>
<feature type="transmembrane region" description="Helical" evidence="1">
    <location>
        <begin position="78"/>
        <end position="98"/>
    </location>
</feature>
<keyword evidence="1" id="KW-0812">Transmembrane</keyword>
<feature type="transmembrane region" description="Helical" evidence="1">
    <location>
        <begin position="12"/>
        <end position="29"/>
    </location>
</feature>
<name>A0A5R8KAN0_9BACT</name>
<keyword evidence="1" id="KW-0472">Membrane</keyword>
<keyword evidence="3" id="KW-0378">Hydrolase</keyword>
<protein>
    <submittedName>
        <fullName evidence="3">CAAX prenyl protease-related protein</fullName>
    </submittedName>
</protein>
<dbReference type="GO" id="GO:0080120">
    <property type="term" value="P:CAAX-box protein maturation"/>
    <property type="evidence" value="ECO:0007669"/>
    <property type="project" value="UniProtKB-ARBA"/>
</dbReference>